<dbReference type="Gene3D" id="2.60.40.3650">
    <property type="match status" value="1"/>
</dbReference>
<evidence type="ECO:0000313" key="3">
    <source>
        <dbReference type="Proteomes" id="UP000234271"/>
    </source>
</evidence>
<dbReference type="Pfam" id="PF05299">
    <property type="entry name" value="Peptidase_M61"/>
    <property type="match status" value="1"/>
</dbReference>
<name>A0A2N9YCH2_9GAMM</name>
<keyword evidence="3" id="KW-1185">Reference proteome</keyword>
<dbReference type="SUPFAM" id="SSF55486">
    <property type="entry name" value="Metalloproteases ('zincins'), catalytic domain"/>
    <property type="match status" value="1"/>
</dbReference>
<dbReference type="InterPro" id="IPR036034">
    <property type="entry name" value="PDZ_sf"/>
</dbReference>
<dbReference type="RefSeq" id="WP_062147626.1">
    <property type="nucleotide sequence ID" value="NZ_CP012373.2"/>
</dbReference>
<dbReference type="OrthoDB" id="9778516at2"/>
<sequence length="570" mass="65937">MQVHYLVSITAPHTHLVQVTLKAQRDSEQQRLQVFLPSWSPGSYLMREYARHIRTLSASTLDNIPLSCQQIAKGTWEIDWTNSPVATQAILDFQIVYEVYCHEFSVRTCHVDSTHAFLHAPAYLLGIKDVALCNPIIRLQFPEEWQNVTTGLEALSKYPHCYIATDYDQLLDCPIEIGNHETDTFYVNNKAHHIGFYGDIFPHVYDLRQDIQSLVELISHTMNSMPYTHYAFIAHFIPRLYGGIEHSNSAALQFDGRKLANRKEYIRWLGLVAHEYFHTWNIKRIRPTELAQFDYCQENYTRMLWLAEGLTSFMDDLFVLRAGLCTIEEYLEKIREDFARYYATEGRRFHSLEDSSFNAWIKLYRPDENTANSSISYYLKGGLVFALLHIQLLAFGKKIDDLLHLLWQAYQENPSTGVSLSDILAMITQLSNANLAAQFHHWITNTDEINFADFYQKIGIQFVWKPESTVWLGIEFEPRVDKIIIKSLRLDAPAYQSGLNAGDEIIAVNHQRVTLEDMQKLDILIPYQNYQFLIARSERVLDIDVNTGVKPDTLDKLLIIDRDKALAALL</sequence>
<dbReference type="InterPro" id="IPR027268">
    <property type="entry name" value="Peptidase_M4/M1_CTD_sf"/>
</dbReference>
<dbReference type="KEGG" id="blep:AL038_00850"/>
<gene>
    <name evidence="2" type="ORF">BLE401_05195</name>
</gene>
<proteinExistence type="predicted"/>
<protein>
    <submittedName>
        <fullName evidence="2">PDZ domain-containing protein</fullName>
    </submittedName>
</protein>
<dbReference type="Proteomes" id="UP000234271">
    <property type="component" value="Chromosome"/>
</dbReference>
<dbReference type="InterPro" id="IPR007963">
    <property type="entry name" value="Peptidase_M61_catalytic"/>
</dbReference>
<dbReference type="PIRSF" id="PIRSF016493">
    <property type="entry name" value="Glycyl_aminpptds"/>
    <property type="match status" value="1"/>
</dbReference>
<dbReference type="Gene3D" id="1.10.390.10">
    <property type="entry name" value="Neutral Protease Domain 2"/>
    <property type="match status" value="1"/>
</dbReference>
<dbReference type="SMART" id="SM00228">
    <property type="entry name" value="PDZ"/>
    <property type="match status" value="1"/>
</dbReference>
<feature type="domain" description="PDZ" evidence="1">
    <location>
        <begin position="459"/>
        <end position="518"/>
    </location>
</feature>
<dbReference type="PROSITE" id="PS50106">
    <property type="entry name" value="PDZ"/>
    <property type="match status" value="1"/>
</dbReference>
<dbReference type="InterPro" id="IPR024191">
    <property type="entry name" value="Peptidase_M61"/>
</dbReference>
<dbReference type="Gene3D" id="2.30.42.10">
    <property type="match status" value="1"/>
</dbReference>
<reference evidence="3" key="1">
    <citation type="submission" date="2016-12" db="EMBL/GenBank/DDBJ databases">
        <title>Complete Genome Sequence of Beggiatoa leptomitiformis D-401.</title>
        <authorList>
            <person name="Fomenkov A."/>
            <person name="Vincze T."/>
            <person name="Grabovich M."/>
            <person name="Anton B.P."/>
            <person name="Dubinina G."/>
            <person name="Orlova M."/>
            <person name="Belousova E."/>
            <person name="Roberts R.J."/>
        </authorList>
    </citation>
    <scope>NUCLEOTIDE SEQUENCE [LARGE SCALE GENOMIC DNA]</scope>
    <source>
        <strain evidence="3">D-401</strain>
    </source>
</reference>
<dbReference type="EMBL" id="CP018889">
    <property type="protein sequence ID" value="AUI68152.1"/>
    <property type="molecule type" value="Genomic_DNA"/>
</dbReference>
<dbReference type="Pfam" id="PF17899">
    <property type="entry name" value="Peptidase_M61_N"/>
    <property type="match status" value="1"/>
</dbReference>
<accession>A0A2N9YCH2</accession>
<organism evidence="2 3">
    <name type="scientific">Beggiatoa leptomitoformis</name>
    <dbReference type="NCBI Taxonomy" id="288004"/>
    <lineage>
        <taxon>Bacteria</taxon>
        <taxon>Pseudomonadati</taxon>
        <taxon>Pseudomonadota</taxon>
        <taxon>Gammaproteobacteria</taxon>
        <taxon>Thiotrichales</taxon>
        <taxon>Thiotrichaceae</taxon>
        <taxon>Beggiatoa</taxon>
    </lineage>
</organism>
<dbReference type="AlphaFoldDB" id="A0A2N9YCH2"/>
<evidence type="ECO:0000259" key="1">
    <source>
        <dbReference type="PROSITE" id="PS50106"/>
    </source>
</evidence>
<dbReference type="SUPFAM" id="SSF50156">
    <property type="entry name" value="PDZ domain-like"/>
    <property type="match status" value="1"/>
</dbReference>
<evidence type="ECO:0000313" key="2">
    <source>
        <dbReference type="EMBL" id="AUI68152.1"/>
    </source>
</evidence>
<dbReference type="InterPro" id="IPR001478">
    <property type="entry name" value="PDZ"/>
</dbReference>
<dbReference type="InterPro" id="IPR040756">
    <property type="entry name" value="Peptidase_M61_N"/>
</dbReference>
<dbReference type="STRING" id="288004.AL038_00850"/>